<organism evidence="8 9">
    <name type="scientific">Hymenobacter negativus</name>
    <dbReference type="NCBI Taxonomy" id="2795026"/>
    <lineage>
        <taxon>Bacteria</taxon>
        <taxon>Pseudomonadati</taxon>
        <taxon>Bacteroidota</taxon>
        <taxon>Cytophagia</taxon>
        <taxon>Cytophagales</taxon>
        <taxon>Hymenobacteraceae</taxon>
        <taxon>Hymenobacter</taxon>
    </lineage>
</organism>
<name>A0ABS3QFN6_9BACT</name>
<evidence type="ECO:0000256" key="1">
    <source>
        <dbReference type="ARBA" id="ARBA00009902"/>
    </source>
</evidence>
<dbReference type="PANTHER" id="PTHR42800:SF1">
    <property type="entry name" value="EXOINULINASE INUD (AFU_ORTHOLOGUE AFUA_5G00480)"/>
    <property type="match status" value="1"/>
</dbReference>
<accession>A0ABS3QFN6</accession>
<evidence type="ECO:0000259" key="7">
    <source>
        <dbReference type="Pfam" id="PF08244"/>
    </source>
</evidence>
<dbReference type="Pfam" id="PF00251">
    <property type="entry name" value="Glyco_hydro_32N"/>
    <property type="match status" value="1"/>
</dbReference>
<feature type="domain" description="Glycosyl hydrolase family 32 N-terminal" evidence="6">
    <location>
        <begin position="55"/>
        <end position="360"/>
    </location>
</feature>
<dbReference type="SMART" id="SM00640">
    <property type="entry name" value="Glyco_32"/>
    <property type="match status" value="1"/>
</dbReference>
<dbReference type="Pfam" id="PF08244">
    <property type="entry name" value="Glyco_hydro_32C"/>
    <property type="match status" value="1"/>
</dbReference>
<dbReference type="PANTHER" id="PTHR42800">
    <property type="entry name" value="EXOINULINASE INUD (AFU_ORTHOLOGUE AFUA_5G00480)"/>
    <property type="match status" value="1"/>
</dbReference>
<dbReference type="GO" id="GO:0016787">
    <property type="term" value="F:hydrolase activity"/>
    <property type="evidence" value="ECO:0007669"/>
    <property type="project" value="UniProtKB-KW"/>
</dbReference>
<sequence length="531" mass="57596">MKNTLFLVLAGASLAACSPDSKTTDTAAATQEAPAAPADAVAVPPATPQYRSGYHFSPAAHWMNDPNGMVYYEGVYHLFFQYYPGAMVWGPMHWGHATSTDLVSWKEQPVALAPDSLGYIFSGSAVVDAKNTSGFGKDGKTPLVAIFTHHDPKGEKAGTKTFQNQSLAYSLDAGKTWTKYAGNPVLKNPGIKDFRDPKVSWNDVAKKWIMTLATLDRITFFSSPNLKDWTKESEFGEKLGAHGGVWECPDLFPLTLNGKTHWVLIVNLNPGGPNGGSGTQYFVGTFDGHKFTPLNDKTKWADYGPDDYAGVTWGNTPGRRIFLGWMSNWDYANQVPTSPWRNATTIPRELGLRQVGSEIYLTSQPVKELAKLAQPAVVLKDVKATDAPLDLTSQLSFSGDKFSLKLSTAQLQDFGLMLSNAAGEELRLGYDALAKQYYIDRRKAGPTGFSSKFAGRHVTPRLATTPAADVTLYVDATSVELFADGGLSVASELFFPSQPFTALKLESTAGITIRELSFSKLTGVQATASAN</sequence>
<protein>
    <submittedName>
        <fullName evidence="8">Glycoside hydrolase family 32 protein</fullName>
    </submittedName>
</protein>
<dbReference type="SUPFAM" id="SSF75005">
    <property type="entry name" value="Arabinanase/levansucrase/invertase"/>
    <property type="match status" value="1"/>
</dbReference>
<gene>
    <name evidence="8" type="ORF">J4E00_13440</name>
</gene>
<comment type="caution">
    <text evidence="8">The sequence shown here is derived from an EMBL/GenBank/DDBJ whole genome shotgun (WGS) entry which is preliminary data.</text>
</comment>
<dbReference type="RefSeq" id="WP_208175694.1">
    <property type="nucleotide sequence ID" value="NZ_JAGETZ010000005.1"/>
</dbReference>
<evidence type="ECO:0000259" key="6">
    <source>
        <dbReference type="Pfam" id="PF00251"/>
    </source>
</evidence>
<keyword evidence="2 4" id="KW-0378">Hydrolase</keyword>
<evidence type="ECO:0000256" key="5">
    <source>
        <dbReference type="SAM" id="SignalP"/>
    </source>
</evidence>
<dbReference type="SUPFAM" id="SSF49899">
    <property type="entry name" value="Concanavalin A-like lectins/glucanases"/>
    <property type="match status" value="1"/>
</dbReference>
<dbReference type="Gene3D" id="2.60.120.560">
    <property type="entry name" value="Exo-inulinase, domain 1"/>
    <property type="match status" value="1"/>
</dbReference>
<reference evidence="8 9" key="1">
    <citation type="submission" date="2021-03" db="EMBL/GenBank/DDBJ databases">
        <authorList>
            <person name="Kim M.K."/>
        </authorList>
    </citation>
    <scope>NUCLEOTIDE SEQUENCE [LARGE SCALE GENOMIC DNA]</scope>
    <source>
        <strain evidence="8 9">BT442</strain>
    </source>
</reference>
<dbReference type="PROSITE" id="PS51257">
    <property type="entry name" value="PROKAR_LIPOPROTEIN"/>
    <property type="match status" value="1"/>
</dbReference>
<evidence type="ECO:0000256" key="4">
    <source>
        <dbReference type="RuleBase" id="RU362110"/>
    </source>
</evidence>
<dbReference type="EMBL" id="JAGETZ010000005">
    <property type="protein sequence ID" value="MBO2010061.1"/>
    <property type="molecule type" value="Genomic_DNA"/>
</dbReference>
<evidence type="ECO:0000256" key="2">
    <source>
        <dbReference type="ARBA" id="ARBA00022801"/>
    </source>
</evidence>
<feature type="domain" description="Glycosyl hydrolase family 32 C-terminal" evidence="7">
    <location>
        <begin position="393"/>
        <end position="512"/>
    </location>
</feature>
<proteinExistence type="inferred from homology"/>
<dbReference type="InterPro" id="IPR023296">
    <property type="entry name" value="Glyco_hydro_beta-prop_sf"/>
</dbReference>
<keyword evidence="3 4" id="KW-0326">Glycosidase</keyword>
<dbReference type="InterPro" id="IPR013189">
    <property type="entry name" value="Glyco_hydro_32_C"/>
</dbReference>
<dbReference type="InterPro" id="IPR013320">
    <property type="entry name" value="ConA-like_dom_sf"/>
</dbReference>
<keyword evidence="9" id="KW-1185">Reference proteome</keyword>
<dbReference type="InterPro" id="IPR013148">
    <property type="entry name" value="Glyco_hydro_32_N"/>
</dbReference>
<evidence type="ECO:0000313" key="9">
    <source>
        <dbReference type="Proteomes" id="UP000664369"/>
    </source>
</evidence>
<evidence type="ECO:0000256" key="3">
    <source>
        <dbReference type="ARBA" id="ARBA00023295"/>
    </source>
</evidence>
<feature type="chain" id="PRO_5047251123" evidence="5">
    <location>
        <begin position="19"/>
        <end position="531"/>
    </location>
</feature>
<dbReference type="InterPro" id="IPR001362">
    <property type="entry name" value="Glyco_hydro_32"/>
</dbReference>
<evidence type="ECO:0000313" key="8">
    <source>
        <dbReference type="EMBL" id="MBO2010061.1"/>
    </source>
</evidence>
<dbReference type="InterPro" id="IPR018053">
    <property type="entry name" value="Glyco_hydro_32_AS"/>
</dbReference>
<dbReference type="Gene3D" id="2.115.10.20">
    <property type="entry name" value="Glycosyl hydrolase domain, family 43"/>
    <property type="match status" value="1"/>
</dbReference>
<dbReference type="CDD" id="cd18622">
    <property type="entry name" value="GH32_Inu-like"/>
    <property type="match status" value="1"/>
</dbReference>
<feature type="signal peptide" evidence="5">
    <location>
        <begin position="1"/>
        <end position="18"/>
    </location>
</feature>
<keyword evidence="5" id="KW-0732">Signal</keyword>
<dbReference type="Proteomes" id="UP000664369">
    <property type="component" value="Unassembled WGS sequence"/>
</dbReference>
<comment type="similarity">
    <text evidence="1 4">Belongs to the glycosyl hydrolase 32 family.</text>
</comment>
<dbReference type="PROSITE" id="PS00609">
    <property type="entry name" value="GLYCOSYL_HYDROL_F32"/>
    <property type="match status" value="1"/>
</dbReference>